<protein>
    <submittedName>
        <fullName evidence="2">Uncharacterized protein</fullName>
    </submittedName>
</protein>
<dbReference type="AlphaFoldDB" id="A0A7R9LVA6"/>
<evidence type="ECO:0000256" key="1">
    <source>
        <dbReference type="SAM" id="MobiDB-lite"/>
    </source>
</evidence>
<organism evidence="2">
    <name type="scientific">Oppiella nova</name>
    <dbReference type="NCBI Taxonomy" id="334625"/>
    <lineage>
        <taxon>Eukaryota</taxon>
        <taxon>Metazoa</taxon>
        <taxon>Ecdysozoa</taxon>
        <taxon>Arthropoda</taxon>
        <taxon>Chelicerata</taxon>
        <taxon>Arachnida</taxon>
        <taxon>Acari</taxon>
        <taxon>Acariformes</taxon>
        <taxon>Sarcoptiformes</taxon>
        <taxon>Oribatida</taxon>
        <taxon>Brachypylina</taxon>
        <taxon>Oppioidea</taxon>
        <taxon>Oppiidae</taxon>
        <taxon>Oppiella</taxon>
    </lineage>
</organism>
<evidence type="ECO:0000313" key="3">
    <source>
        <dbReference type="Proteomes" id="UP000728032"/>
    </source>
</evidence>
<dbReference type="EMBL" id="OC918028">
    <property type="protein sequence ID" value="CAD7648535.1"/>
    <property type="molecule type" value="Genomic_DNA"/>
</dbReference>
<dbReference type="EMBL" id="CAJPVJ010003203">
    <property type="protein sequence ID" value="CAG2167294.1"/>
    <property type="molecule type" value="Genomic_DNA"/>
</dbReference>
<feature type="compositionally biased region" description="Basic and acidic residues" evidence="1">
    <location>
        <begin position="23"/>
        <end position="35"/>
    </location>
</feature>
<accession>A0A7R9LVA6</accession>
<name>A0A7R9LVA6_9ACAR</name>
<gene>
    <name evidence="2" type="ORF">ONB1V03_LOCUS6803</name>
</gene>
<keyword evidence="3" id="KW-1185">Reference proteome</keyword>
<dbReference type="Proteomes" id="UP000728032">
    <property type="component" value="Unassembled WGS sequence"/>
</dbReference>
<evidence type="ECO:0000313" key="2">
    <source>
        <dbReference type="EMBL" id="CAD7648535.1"/>
    </source>
</evidence>
<dbReference type="OrthoDB" id="10451477at2759"/>
<sequence length="426" mass="49807">MTNSRNNSINSLIDELSDLLSETKSKPTVKDDETNQKSSNSKTIEDIDVNTLQTSLETIAEMLERDDCDQYFHALFPLILHLKTSINSLFWINSGDNKQFSPNSAELTYSNVNLNSIWETISYKIEKLIMNSMIRCDYFENELDFERVCSELGFLYDLKDNKLDKQTFNEGLDIWRLFDTIRVCKLESDAIESTDRPIDWFLNRLVLMINFDLRLYKSGYFGAISLQYSQLVMPYIQTLKVRFTAELSLLNTNIDNLIALLKCMIQLDRNLEQIKQEFPRLMESPETDEQFEFNWKAVIESNINVNLFHKMFSHFNDYEYLCCLDSFKTFLSYAISANIIDFFVHHFNDVKHNSWTEFDGSTILSTEPRIWWYTALEGIITPLVDKHLMHNLKALINKSLISSVVTPEIKEIYTSNQLIYEGMTCL</sequence>
<reference evidence="2" key="1">
    <citation type="submission" date="2020-11" db="EMBL/GenBank/DDBJ databases">
        <authorList>
            <person name="Tran Van P."/>
        </authorList>
    </citation>
    <scope>NUCLEOTIDE SEQUENCE</scope>
</reference>
<proteinExistence type="predicted"/>
<feature type="region of interest" description="Disordered" evidence="1">
    <location>
        <begin position="23"/>
        <end position="42"/>
    </location>
</feature>